<dbReference type="EC" id="6.3.2.1" evidence="8"/>
<organism evidence="9 10">
    <name type="scientific">Helicobacter fennelliae</name>
    <dbReference type="NCBI Taxonomy" id="215"/>
    <lineage>
        <taxon>Bacteria</taxon>
        <taxon>Pseudomonadati</taxon>
        <taxon>Campylobacterota</taxon>
        <taxon>Epsilonproteobacteria</taxon>
        <taxon>Campylobacterales</taxon>
        <taxon>Helicobacteraceae</taxon>
        <taxon>Helicobacter</taxon>
    </lineage>
</organism>
<comment type="function">
    <text evidence="8">Catalyzes the condensation of pantoate with beta-alanine in an ATP-dependent reaction via a pantoyl-adenylate intermediate.</text>
</comment>
<dbReference type="UniPathway" id="UPA00028">
    <property type="reaction ID" value="UER00005"/>
</dbReference>
<evidence type="ECO:0000256" key="8">
    <source>
        <dbReference type="HAMAP-Rule" id="MF_00158"/>
    </source>
</evidence>
<keyword evidence="8" id="KW-0963">Cytoplasm</keyword>
<evidence type="ECO:0000256" key="2">
    <source>
        <dbReference type="ARBA" id="ARBA00009256"/>
    </source>
</evidence>
<dbReference type="InterPro" id="IPR003721">
    <property type="entry name" value="Pantoate_ligase"/>
</dbReference>
<dbReference type="GO" id="GO:0005829">
    <property type="term" value="C:cytosol"/>
    <property type="evidence" value="ECO:0007669"/>
    <property type="project" value="TreeGrafter"/>
</dbReference>
<evidence type="ECO:0000256" key="6">
    <source>
        <dbReference type="ARBA" id="ARBA00022840"/>
    </source>
</evidence>
<dbReference type="HAMAP" id="MF_00158">
    <property type="entry name" value="PanC"/>
    <property type="match status" value="1"/>
</dbReference>
<dbReference type="RefSeq" id="WP_023947205.1">
    <property type="nucleotide sequence ID" value="NZ_UAWL01000006.1"/>
</dbReference>
<gene>
    <name evidence="8 9" type="primary">panC</name>
    <name evidence="9" type="ORF">NCTC13102_00315</name>
</gene>
<keyword evidence="5 8" id="KW-0547">Nucleotide-binding</keyword>
<protein>
    <recommendedName>
        <fullName evidence="8">Pantothenate synthetase</fullName>
        <shortName evidence="8">PS</shortName>
        <ecNumber evidence="8">6.3.2.1</ecNumber>
    </recommendedName>
    <alternativeName>
        <fullName evidence="8">Pantoate--beta-alanine ligase</fullName>
    </alternativeName>
    <alternativeName>
        <fullName evidence="8">Pantoate-activating enzyme</fullName>
    </alternativeName>
</protein>
<evidence type="ECO:0000313" key="9">
    <source>
        <dbReference type="EMBL" id="SQB97679.1"/>
    </source>
</evidence>
<evidence type="ECO:0000256" key="3">
    <source>
        <dbReference type="ARBA" id="ARBA00022598"/>
    </source>
</evidence>
<comment type="similarity">
    <text evidence="2 8">Belongs to the pantothenate synthetase family.</text>
</comment>
<dbReference type="AlphaFoldDB" id="A0A2X3DDT3"/>
<feature type="binding site" evidence="8">
    <location>
        <position position="159"/>
    </location>
    <ligand>
        <name>(R)-pantoate</name>
        <dbReference type="ChEBI" id="CHEBI:15980"/>
    </ligand>
</feature>
<feature type="binding site" evidence="8">
    <location>
        <begin position="153"/>
        <end position="156"/>
    </location>
    <ligand>
        <name>ATP</name>
        <dbReference type="ChEBI" id="CHEBI:30616"/>
    </ligand>
</feature>
<dbReference type="EMBL" id="UAWL01000006">
    <property type="protein sequence ID" value="SQB97679.1"/>
    <property type="molecule type" value="Genomic_DNA"/>
</dbReference>
<dbReference type="PANTHER" id="PTHR21299:SF1">
    <property type="entry name" value="PANTOATE--BETA-ALANINE LIGASE"/>
    <property type="match status" value="1"/>
</dbReference>
<comment type="subunit">
    <text evidence="8">Homodimer.</text>
</comment>
<evidence type="ECO:0000313" key="10">
    <source>
        <dbReference type="Proteomes" id="UP000250166"/>
    </source>
</evidence>
<evidence type="ECO:0000256" key="1">
    <source>
        <dbReference type="ARBA" id="ARBA00004990"/>
    </source>
</evidence>
<evidence type="ECO:0000256" key="5">
    <source>
        <dbReference type="ARBA" id="ARBA00022741"/>
    </source>
</evidence>
<comment type="miscellaneous">
    <text evidence="8">The reaction proceeds by a bi uni uni bi ping pong mechanism.</text>
</comment>
<dbReference type="Gene3D" id="3.40.50.620">
    <property type="entry name" value="HUPs"/>
    <property type="match status" value="1"/>
</dbReference>
<dbReference type="GO" id="GO:0004592">
    <property type="term" value="F:pantoate-beta-alanine ligase activity"/>
    <property type="evidence" value="ECO:0007669"/>
    <property type="project" value="UniProtKB-UniRule"/>
</dbReference>
<keyword evidence="6 8" id="KW-0067">ATP-binding</keyword>
<name>A0A2X3DDT3_9HELI</name>
<accession>A0A2X3DDT3</accession>
<keyword evidence="3 8" id="KW-0436">Ligase</keyword>
<feature type="binding site" evidence="8">
    <location>
        <position position="66"/>
    </location>
    <ligand>
        <name>beta-alanine</name>
        <dbReference type="ChEBI" id="CHEBI:57966"/>
    </ligand>
</feature>
<dbReference type="InterPro" id="IPR014729">
    <property type="entry name" value="Rossmann-like_a/b/a_fold"/>
</dbReference>
<dbReference type="InterPro" id="IPR042176">
    <property type="entry name" value="Pantoate_ligase_C"/>
</dbReference>
<evidence type="ECO:0000256" key="7">
    <source>
        <dbReference type="ARBA" id="ARBA00048258"/>
    </source>
</evidence>
<feature type="binding site" evidence="8">
    <location>
        <begin position="35"/>
        <end position="42"/>
    </location>
    <ligand>
        <name>ATP</name>
        <dbReference type="ChEBI" id="CHEBI:30616"/>
    </ligand>
</feature>
<comment type="catalytic activity">
    <reaction evidence="7 8">
        <text>(R)-pantoate + beta-alanine + ATP = (R)-pantothenate + AMP + diphosphate + H(+)</text>
        <dbReference type="Rhea" id="RHEA:10912"/>
        <dbReference type="ChEBI" id="CHEBI:15378"/>
        <dbReference type="ChEBI" id="CHEBI:15980"/>
        <dbReference type="ChEBI" id="CHEBI:29032"/>
        <dbReference type="ChEBI" id="CHEBI:30616"/>
        <dbReference type="ChEBI" id="CHEBI:33019"/>
        <dbReference type="ChEBI" id="CHEBI:57966"/>
        <dbReference type="ChEBI" id="CHEBI:456215"/>
        <dbReference type="EC" id="6.3.2.1"/>
    </reaction>
</comment>
<dbReference type="Gene3D" id="3.30.1300.10">
    <property type="entry name" value="Pantoate-beta-alanine ligase, C-terminal domain"/>
    <property type="match status" value="1"/>
</dbReference>
<dbReference type="NCBIfam" id="TIGR00018">
    <property type="entry name" value="panC"/>
    <property type="match status" value="1"/>
</dbReference>
<dbReference type="Pfam" id="PF02569">
    <property type="entry name" value="Pantoate_ligase"/>
    <property type="match status" value="1"/>
</dbReference>
<dbReference type="SUPFAM" id="SSF52374">
    <property type="entry name" value="Nucleotidylyl transferase"/>
    <property type="match status" value="1"/>
</dbReference>
<dbReference type="CDD" id="cd00560">
    <property type="entry name" value="PanC"/>
    <property type="match status" value="1"/>
</dbReference>
<feature type="binding site" evidence="8">
    <location>
        <begin position="190"/>
        <end position="193"/>
    </location>
    <ligand>
        <name>ATP</name>
        <dbReference type="ChEBI" id="CHEBI:30616"/>
    </ligand>
</feature>
<feature type="active site" description="Proton donor" evidence="8">
    <location>
        <position position="42"/>
    </location>
</feature>
<reference evidence="9 10" key="1">
    <citation type="submission" date="2018-06" db="EMBL/GenBank/DDBJ databases">
        <authorList>
            <consortium name="Pathogen Informatics"/>
            <person name="Doyle S."/>
        </authorList>
    </citation>
    <scope>NUCLEOTIDE SEQUENCE [LARGE SCALE GENOMIC DNA]</scope>
    <source>
        <strain evidence="9 10">NCTC13102</strain>
    </source>
</reference>
<dbReference type="GO" id="GO:0015940">
    <property type="term" value="P:pantothenate biosynthetic process"/>
    <property type="evidence" value="ECO:0007669"/>
    <property type="project" value="UniProtKB-UniRule"/>
</dbReference>
<comment type="pathway">
    <text evidence="1 8">Cofactor biosynthesis; (R)-pantothenate biosynthesis; (R)-pantothenate from (R)-pantoate and beta-alanine: step 1/1.</text>
</comment>
<sequence>MKVISTTDELIAFRSALDSTHSCIGIARIGLVPTMGALHKGHLSLITRSTKENTHTIVSIFVNPTQFLPNEDLSTYPRQLESDLRLCEENGVSAVFAPHINEMYQSQNEVKILAPSTMAYILEGFARPGHFDGVLQIVLKLFCLTRPHNAYFGQKDAQQLLIIKQMVQNLFLPITINPCPIVRDDDGLALSSRNIYLSPQERHLALALPKAINAIQKAYQNGETSCEILVQIGLEQLQHIQVEYLQACNHSLESITTIIPNQSLFLLCARIGKTRLLDNLWI</sequence>
<dbReference type="GO" id="GO:0005524">
    <property type="term" value="F:ATP binding"/>
    <property type="evidence" value="ECO:0007669"/>
    <property type="project" value="UniProtKB-KW"/>
</dbReference>
<comment type="subcellular location">
    <subcellularLocation>
        <location evidence="8">Cytoplasm</location>
    </subcellularLocation>
</comment>
<keyword evidence="4 8" id="KW-0566">Pantothenate biosynthesis</keyword>
<feature type="binding site" evidence="8">
    <location>
        <position position="182"/>
    </location>
    <ligand>
        <name>ATP</name>
        <dbReference type="ChEBI" id="CHEBI:30616"/>
    </ligand>
</feature>
<dbReference type="PANTHER" id="PTHR21299">
    <property type="entry name" value="CYTIDYLATE KINASE/PANTOATE-BETA-ALANINE LIGASE"/>
    <property type="match status" value="1"/>
</dbReference>
<proteinExistence type="inferred from homology"/>
<feature type="binding site" evidence="8">
    <location>
        <position position="66"/>
    </location>
    <ligand>
        <name>(R)-pantoate</name>
        <dbReference type="ChEBI" id="CHEBI:15980"/>
    </ligand>
</feature>
<dbReference type="Proteomes" id="UP000250166">
    <property type="component" value="Unassembled WGS sequence"/>
</dbReference>
<evidence type="ECO:0000256" key="4">
    <source>
        <dbReference type="ARBA" id="ARBA00022655"/>
    </source>
</evidence>